<evidence type="ECO:0000313" key="13">
    <source>
        <dbReference type="Proteomes" id="UP000238365"/>
    </source>
</evidence>
<evidence type="ECO:0000256" key="11">
    <source>
        <dbReference type="RuleBase" id="RU363058"/>
    </source>
</evidence>
<keyword evidence="4" id="KW-1003">Cell membrane</keyword>
<dbReference type="PANTHER" id="PTHR11101:SF65">
    <property type="entry name" value="LOW-AFFINITY INORGANIC PHOSPHATE TRANSPORTER PITA-RELATED"/>
    <property type="match status" value="1"/>
</dbReference>
<dbReference type="GO" id="GO:0035435">
    <property type="term" value="P:phosphate ion transmembrane transport"/>
    <property type="evidence" value="ECO:0007669"/>
    <property type="project" value="TreeGrafter"/>
</dbReference>
<evidence type="ECO:0000313" key="12">
    <source>
        <dbReference type="EMBL" id="AUX92862.1"/>
    </source>
</evidence>
<evidence type="ECO:0000256" key="3">
    <source>
        <dbReference type="ARBA" id="ARBA00022448"/>
    </source>
</evidence>
<comment type="subcellular location">
    <subcellularLocation>
        <location evidence="1">Cell membrane</location>
        <topology evidence="1">Multi-pass membrane protein</topology>
    </subcellularLocation>
    <subcellularLocation>
        <location evidence="11">Membrane</location>
        <topology evidence="11">Multi-pass membrane protein</topology>
    </subcellularLocation>
</comment>
<keyword evidence="13" id="KW-1185">Reference proteome</keyword>
<feature type="transmembrane region" description="Helical" evidence="11">
    <location>
        <begin position="62"/>
        <end position="84"/>
    </location>
</feature>
<dbReference type="GO" id="GO:0005315">
    <property type="term" value="F:phosphate transmembrane transporter activity"/>
    <property type="evidence" value="ECO:0007669"/>
    <property type="project" value="InterPro"/>
</dbReference>
<feature type="transmembrane region" description="Helical" evidence="11">
    <location>
        <begin position="175"/>
        <end position="194"/>
    </location>
</feature>
<dbReference type="RefSeq" id="WP_104956738.1">
    <property type="nucleotide sequence ID" value="NZ_CP026377.1"/>
</dbReference>
<dbReference type="KEGG" id="pgz:C2E15_07050"/>
<comment type="similarity">
    <text evidence="2">Belongs to the inorganic phosphate transporter (PiT) (TC 2.A.20) family. Pit subfamily.</text>
</comment>
<proteinExistence type="inferred from homology"/>
<evidence type="ECO:0000256" key="10">
    <source>
        <dbReference type="ARBA" id="ARBA00047348"/>
    </source>
</evidence>
<evidence type="ECO:0000256" key="7">
    <source>
        <dbReference type="ARBA" id="ARBA00022847"/>
    </source>
</evidence>
<dbReference type="Proteomes" id="UP000238365">
    <property type="component" value="Chromosome"/>
</dbReference>
<feature type="transmembrane region" description="Helical" evidence="11">
    <location>
        <begin position="28"/>
        <end position="50"/>
    </location>
</feature>
<dbReference type="Pfam" id="PF01384">
    <property type="entry name" value="PHO4"/>
    <property type="match status" value="1"/>
</dbReference>
<feature type="transmembrane region" description="Helical" evidence="11">
    <location>
        <begin position="274"/>
        <end position="292"/>
    </location>
</feature>
<keyword evidence="3 11" id="KW-0813">Transport</keyword>
<keyword evidence="9 11" id="KW-0472">Membrane</keyword>
<comment type="catalytic activity">
    <reaction evidence="10">
        <text>phosphate(in) + H(+)(in) = phosphate(out) + H(+)(out)</text>
        <dbReference type="Rhea" id="RHEA:29939"/>
        <dbReference type="ChEBI" id="CHEBI:15378"/>
        <dbReference type="ChEBI" id="CHEBI:43474"/>
    </reaction>
</comment>
<dbReference type="InterPro" id="IPR001204">
    <property type="entry name" value="Phos_transporter"/>
</dbReference>
<dbReference type="PANTHER" id="PTHR11101">
    <property type="entry name" value="PHOSPHATE TRANSPORTER"/>
    <property type="match status" value="1"/>
</dbReference>
<keyword evidence="8 11" id="KW-1133">Transmembrane helix</keyword>
<dbReference type="EMBL" id="CP026377">
    <property type="protein sequence ID" value="AUX92862.1"/>
    <property type="molecule type" value="Genomic_DNA"/>
</dbReference>
<dbReference type="GO" id="GO:0016020">
    <property type="term" value="C:membrane"/>
    <property type="evidence" value="ECO:0007669"/>
    <property type="project" value="UniProtKB-SubCell"/>
</dbReference>
<feature type="transmembrane region" description="Helical" evidence="11">
    <location>
        <begin position="249"/>
        <end position="268"/>
    </location>
</feature>
<feature type="transmembrane region" description="Helical" evidence="11">
    <location>
        <begin position="206"/>
        <end position="228"/>
    </location>
</feature>
<keyword evidence="5 11" id="KW-0592">Phosphate transport</keyword>
<dbReference type="AlphaFoldDB" id="A0A2L0IEQ8"/>
<evidence type="ECO:0000256" key="9">
    <source>
        <dbReference type="ARBA" id="ARBA00023136"/>
    </source>
</evidence>
<feature type="transmembrane region" description="Helical" evidence="11">
    <location>
        <begin position="105"/>
        <end position="128"/>
    </location>
</feature>
<evidence type="ECO:0000256" key="1">
    <source>
        <dbReference type="ARBA" id="ARBA00004651"/>
    </source>
</evidence>
<organism evidence="12 13">
    <name type="scientific">Mixta gaviniae</name>
    <dbReference type="NCBI Taxonomy" id="665914"/>
    <lineage>
        <taxon>Bacteria</taxon>
        <taxon>Pseudomonadati</taxon>
        <taxon>Pseudomonadota</taxon>
        <taxon>Gammaproteobacteria</taxon>
        <taxon>Enterobacterales</taxon>
        <taxon>Erwiniaceae</taxon>
        <taxon>Mixta</taxon>
    </lineage>
</organism>
<accession>A0A2L0IEQ8</accession>
<gene>
    <name evidence="12" type="ORF">C2E15_07050</name>
</gene>
<protein>
    <recommendedName>
        <fullName evidence="11">Phosphate transporter</fullName>
    </recommendedName>
</protein>
<feature type="transmembrane region" description="Helical" evidence="11">
    <location>
        <begin position="511"/>
        <end position="533"/>
    </location>
</feature>
<evidence type="ECO:0000256" key="6">
    <source>
        <dbReference type="ARBA" id="ARBA00022692"/>
    </source>
</evidence>
<name>A0A2L0IEQ8_9GAMM</name>
<evidence type="ECO:0000256" key="8">
    <source>
        <dbReference type="ARBA" id="ARBA00022989"/>
    </source>
</evidence>
<keyword evidence="7" id="KW-0769">Symport</keyword>
<feature type="transmembrane region" description="Helical" evidence="11">
    <location>
        <begin position="148"/>
        <end position="168"/>
    </location>
</feature>
<sequence length="534" mass="56018">MSDHGAFARYTTRFPSLYPQPSGRRQRVSLLLVGLLSMAGICWMMTQLSADIRDAFGGAPPFVSALLLCGALLLALGFVFINGMHDTANAVTTVIYTGTLSPARAVLISAIANMLGVLLASGVVAWGVMSLLPAEGMIALDSRHGYALIYALLLAAIVWNLASWYFAIPSSSSHALLGAMLGVGVASSLLNGQGALAGIDWRQAGWAGWALLLSPLLGFLAAALLLRLMKVLLPLSLTASGAPAERPPLWLRGMLILTSSGVSFAHGANDGQKGMGLMMVILLIALPGAFALNRAMPERELADLTLLTTQAQAQLPQRAGLSLTSAQAILDNSRQQQGARDGVLPALGAMTASLHQQLSGIKRLSELPPAETAALRLRMTLTADALQRLLAQENPLSGSQRALLASLTAQLKHASSVIPWWVKIVVALALGLGTLTGWQRIAITIGERTGKAPLTPIQGASSELVAMTTLGVAEQFGLPVSTTQVLTCGVAGSMVASRSPLQPRTLKRMGLVWLLTLPVCALLSALLYALFIAL</sequence>
<evidence type="ECO:0000256" key="4">
    <source>
        <dbReference type="ARBA" id="ARBA00022475"/>
    </source>
</evidence>
<reference evidence="12 13" key="1">
    <citation type="submission" date="2018-01" db="EMBL/GenBank/DDBJ databases">
        <title>Complete and assembled Genome of Pantoea gaviniae DSM22758T.</title>
        <authorList>
            <person name="Stevens M.J.A."/>
            <person name="Zurfluh K."/>
            <person name="Stephan R."/>
        </authorList>
    </citation>
    <scope>NUCLEOTIDE SEQUENCE [LARGE SCALE GENOMIC DNA]</scope>
    <source>
        <strain evidence="12 13">DSM 22758</strain>
    </source>
</reference>
<keyword evidence="6 11" id="KW-0812">Transmembrane</keyword>
<evidence type="ECO:0000256" key="2">
    <source>
        <dbReference type="ARBA" id="ARBA00005342"/>
    </source>
</evidence>
<evidence type="ECO:0000256" key="5">
    <source>
        <dbReference type="ARBA" id="ARBA00022592"/>
    </source>
</evidence>